<dbReference type="OrthoDB" id="410104at2759"/>
<dbReference type="PANTHER" id="PTHR19446">
    <property type="entry name" value="REVERSE TRANSCRIPTASES"/>
    <property type="match status" value="1"/>
</dbReference>
<accession>A0A7I4Y261</accession>
<dbReference type="Proteomes" id="UP000025227">
    <property type="component" value="Unplaced"/>
</dbReference>
<organism evidence="1 2">
    <name type="scientific">Haemonchus contortus</name>
    <name type="common">Barber pole worm</name>
    <dbReference type="NCBI Taxonomy" id="6289"/>
    <lineage>
        <taxon>Eukaryota</taxon>
        <taxon>Metazoa</taxon>
        <taxon>Ecdysozoa</taxon>
        <taxon>Nematoda</taxon>
        <taxon>Chromadorea</taxon>
        <taxon>Rhabditida</taxon>
        <taxon>Rhabditina</taxon>
        <taxon>Rhabditomorpha</taxon>
        <taxon>Strongyloidea</taxon>
        <taxon>Trichostrongylidae</taxon>
        <taxon>Haemonchus</taxon>
    </lineage>
</organism>
<name>A0A7I4Y261_HAECO</name>
<evidence type="ECO:0000313" key="1">
    <source>
        <dbReference type="Proteomes" id="UP000025227"/>
    </source>
</evidence>
<dbReference type="SUPFAM" id="SSF56219">
    <property type="entry name" value="DNase I-like"/>
    <property type="match status" value="1"/>
</dbReference>
<dbReference type="CDD" id="cd01650">
    <property type="entry name" value="RT_nLTR_like"/>
    <property type="match status" value="1"/>
</dbReference>
<sequence length="468" mass="53314">MFVAYAPTSSCEEEELEAFHVDLQRLYREEHTFFRVIAGDFNAKIGSRRTAKDFHIRTRGMEWNKGTWESPGGQFHNEIDHIIFNRRFCLTDVAVVPKFYTGSNHRLLLARFCFSVRGERAMKFRKRSPKTSINWDNFASLASKWVDSVIDNIDEEYNRIVEHLQDSATKAEGLQVAKRRLSSKTLKLIRQRGVARAAGNYQQTSDFAKLCRETIKEDLKARGAAVMDEAAETGESIREARRNFADYKTKMISLRRPDGLTACRIATEKSYTAPGSDRIKPEHLKSIPPVIIRTLARLFTRYLSNCKVPTTWKTSKTVLLYKKGYPDDIGNYRPICLLSVIYKIFTRVILNRIGRIEPCGQAGFRRGFSTIGHIHTLTRLIEVSREYKMPLCLSFIDLEKALDNTEAGAVTEALGNQVAPIRQGNNISPKLFSAALENIMSHLGWKGLGVKIDSRYLHHSALHMTSCL</sequence>
<evidence type="ECO:0000313" key="2">
    <source>
        <dbReference type="WBParaSite" id="HCON_00033670-00001"/>
    </source>
</evidence>
<dbReference type="Gene3D" id="3.60.10.10">
    <property type="entry name" value="Endonuclease/exonuclease/phosphatase"/>
    <property type="match status" value="1"/>
</dbReference>
<reference evidence="2" key="1">
    <citation type="submission" date="2020-12" db="UniProtKB">
        <authorList>
            <consortium name="WormBaseParasite"/>
        </authorList>
    </citation>
    <scope>IDENTIFICATION</scope>
    <source>
        <strain evidence="2">MHco3</strain>
    </source>
</reference>
<keyword evidence="1" id="KW-1185">Reference proteome</keyword>
<dbReference type="AlphaFoldDB" id="A0A7I4Y261"/>
<proteinExistence type="predicted"/>
<dbReference type="InterPro" id="IPR036691">
    <property type="entry name" value="Endo/exonu/phosph_ase_sf"/>
</dbReference>
<dbReference type="WBParaSite" id="HCON_00033670-00001">
    <property type="protein sequence ID" value="HCON_00033670-00001"/>
    <property type="gene ID" value="HCON_00033670"/>
</dbReference>
<protein>
    <submittedName>
        <fullName evidence="2">Reverse transcriptase domain-containing protein</fullName>
    </submittedName>
</protein>